<accession>A0A8X7P1M7</accession>
<name>A0A8X7P1M7_BRACI</name>
<gene>
    <name evidence="2" type="ORF">Bca52824_094702</name>
</gene>
<feature type="non-terminal residue" evidence="2">
    <location>
        <position position="99"/>
    </location>
</feature>
<organism evidence="2 3">
    <name type="scientific">Brassica carinata</name>
    <name type="common">Ethiopian mustard</name>
    <name type="synonym">Abyssinian cabbage</name>
    <dbReference type="NCBI Taxonomy" id="52824"/>
    <lineage>
        <taxon>Eukaryota</taxon>
        <taxon>Viridiplantae</taxon>
        <taxon>Streptophyta</taxon>
        <taxon>Embryophyta</taxon>
        <taxon>Tracheophyta</taxon>
        <taxon>Spermatophyta</taxon>
        <taxon>Magnoliopsida</taxon>
        <taxon>eudicotyledons</taxon>
        <taxon>Gunneridae</taxon>
        <taxon>Pentapetalae</taxon>
        <taxon>rosids</taxon>
        <taxon>malvids</taxon>
        <taxon>Brassicales</taxon>
        <taxon>Brassicaceae</taxon>
        <taxon>Brassiceae</taxon>
        <taxon>Brassica</taxon>
    </lineage>
</organism>
<evidence type="ECO:0000256" key="1">
    <source>
        <dbReference type="PROSITE-ProRule" id="PRU00221"/>
    </source>
</evidence>
<dbReference type="Proteomes" id="UP000886595">
    <property type="component" value="Unassembled WGS sequence"/>
</dbReference>
<keyword evidence="1" id="KW-0853">WD repeat</keyword>
<reference evidence="2 3" key="1">
    <citation type="submission" date="2020-02" db="EMBL/GenBank/DDBJ databases">
        <authorList>
            <person name="Ma Q."/>
            <person name="Huang Y."/>
            <person name="Song X."/>
            <person name="Pei D."/>
        </authorList>
    </citation>
    <scope>NUCLEOTIDE SEQUENCE [LARGE SCALE GENOMIC DNA]</scope>
    <source>
        <strain evidence="2">Sxm20200214</strain>
        <tissue evidence="2">Leaf</tissue>
    </source>
</reference>
<dbReference type="PROSITE" id="PS50294">
    <property type="entry name" value="WD_REPEATS_REGION"/>
    <property type="match status" value="1"/>
</dbReference>
<protein>
    <submittedName>
        <fullName evidence="2">Uncharacterized protein</fullName>
    </submittedName>
</protein>
<dbReference type="InterPro" id="IPR015943">
    <property type="entry name" value="WD40/YVTN_repeat-like_dom_sf"/>
</dbReference>
<sequence length="99" mass="10820">MAPQSLKKNYRCSRSLKQFYSGGPFIVSSDGSFIVCACGDAINIVEASDSSVKSTIEGESDSLTALALSPDDKLLFSAGHSRQIRVWDLETLKCIRSWK</sequence>
<feature type="repeat" description="WD" evidence="1">
    <location>
        <begin position="56"/>
        <end position="97"/>
    </location>
</feature>
<dbReference type="PROSITE" id="PS50082">
    <property type="entry name" value="WD_REPEATS_2"/>
    <property type="match status" value="1"/>
</dbReference>
<dbReference type="AlphaFoldDB" id="A0A8X7P1M7"/>
<dbReference type="InterPro" id="IPR001680">
    <property type="entry name" value="WD40_rpt"/>
</dbReference>
<dbReference type="InterPro" id="IPR011047">
    <property type="entry name" value="Quinoprotein_ADH-like_sf"/>
</dbReference>
<keyword evidence="3" id="KW-1185">Reference proteome</keyword>
<dbReference type="SMART" id="SM00320">
    <property type="entry name" value="WD40"/>
    <property type="match status" value="1"/>
</dbReference>
<dbReference type="Pfam" id="PF00400">
    <property type="entry name" value="WD40"/>
    <property type="match status" value="1"/>
</dbReference>
<dbReference type="OrthoDB" id="5414888at2759"/>
<dbReference type="SUPFAM" id="SSF50998">
    <property type="entry name" value="Quinoprotein alcohol dehydrogenase-like"/>
    <property type="match status" value="1"/>
</dbReference>
<evidence type="ECO:0000313" key="3">
    <source>
        <dbReference type="Proteomes" id="UP000886595"/>
    </source>
</evidence>
<dbReference type="Gene3D" id="2.130.10.10">
    <property type="entry name" value="YVTN repeat-like/Quinoprotein amine dehydrogenase"/>
    <property type="match status" value="1"/>
</dbReference>
<proteinExistence type="predicted"/>
<comment type="caution">
    <text evidence="2">The sequence shown here is derived from an EMBL/GenBank/DDBJ whole genome shotgun (WGS) entry which is preliminary data.</text>
</comment>
<dbReference type="EMBL" id="JAAMPC010000197">
    <property type="protein sequence ID" value="KAG2243461.1"/>
    <property type="molecule type" value="Genomic_DNA"/>
</dbReference>
<evidence type="ECO:0000313" key="2">
    <source>
        <dbReference type="EMBL" id="KAG2243461.1"/>
    </source>
</evidence>